<dbReference type="EMBL" id="JAWWNJ010000149">
    <property type="protein sequence ID" value="KAK6981514.1"/>
    <property type="molecule type" value="Genomic_DNA"/>
</dbReference>
<dbReference type="Gene3D" id="1.20.1280.50">
    <property type="match status" value="1"/>
</dbReference>
<accession>A0AAV9ZIC2</accession>
<gene>
    <name evidence="1" type="ORF">R3P38DRAFT_3113505</name>
</gene>
<dbReference type="PANTHER" id="PTHR38926">
    <property type="entry name" value="F-BOX DOMAIN CONTAINING PROTEIN, EXPRESSED"/>
    <property type="match status" value="1"/>
</dbReference>
<dbReference type="SUPFAM" id="SSF52047">
    <property type="entry name" value="RNI-like"/>
    <property type="match status" value="1"/>
</dbReference>
<dbReference type="Gene3D" id="3.80.10.10">
    <property type="entry name" value="Ribonuclease Inhibitor"/>
    <property type="match status" value="1"/>
</dbReference>
<dbReference type="PANTHER" id="PTHR38926:SF5">
    <property type="entry name" value="F-BOX AND LEUCINE-RICH REPEAT PROTEIN 6"/>
    <property type="match status" value="1"/>
</dbReference>
<organism evidence="1 2">
    <name type="scientific">Favolaschia claudopus</name>
    <dbReference type="NCBI Taxonomy" id="2862362"/>
    <lineage>
        <taxon>Eukaryota</taxon>
        <taxon>Fungi</taxon>
        <taxon>Dikarya</taxon>
        <taxon>Basidiomycota</taxon>
        <taxon>Agaricomycotina</taxon>
        <taxon>Agaricomycetes</taxon>
        <taxon>Agaricomycetidae</taxon>
        <taxon>Agaricales</taxon>
        <taxon>Marasmiineae</taxon>
        <taxon>Mycenaceae</taxon>
        <taxon>Favolaschia</taxon>
    </lineage>
</organism>
<sequence>MSSARSSETRVPALELPFELISDIFTLCLPFRRRVRPHRNRAPLNLSSVCRQWRAVALGTPQLWASVHLRFTGRYSYEGVANLFRSSDEPVEEDQSASLVDLWFSRAADRPLSISVICNRKQSLPSNLMDVLSVYHSRWGRVELAIPMCDFHVFSRISGPFPFLKTLAIHVTDNHAPLSDRDVPAVCQSPNLQVLQLSDFLNAPMSLDVASALPHSLTALSVSRDGISMESYLRDIFSLFPDLRDLDLFSHDGLVAHEESRIIAPLRSLLVEEDIALDLFIIPTLEHLRAWISSPTPLVDFLARSQCRLTTLTIGIDVHISNDTLSTCLSAVPELRILQLDVRTTQISNAMMRCQVLLENADLVPQLCVLYVGDWAAKPDYPGWVELLRGRPNLRHAHLHVWPAHPHVGLHLTPPSHDVVEQLEALRAERMMNISIITPTISWPWNAKDEDLVGDLDINIFSPGQNRPYFFSPF</sequence>
<proteinExistence type="predicted"/>
<name>A0AAV9ZIC2_9AGAR</name>
<evidence type="ECO:0000313" key="2">
    <source>
        <dbReference type="Proteomes" id="UP001362999"/>
    </source>
</evidence>
<evidence type="ECO:0000313" key="1">
    <source>
        <dbReference type="EMBL" id="KAK6981514.1"/>
    </source>
</evidence>
<dbReference type="AlphaFoldDB" id="A0AAV9ZIC2"/>
<reference evidence="1 2" key="1">
    <citation type="journal article" date="2024" name="J Genomics">
        <title>Draft genome sequencing and assembly of Favolaschia claudopus CIRM-BRFM 2984 isolated from oak limbs.</title>
        <authorList>
            <person name="Navarro D."/>
            <person name="Drula E."/>
            <person name="Chaduli D."/>
            <person name="Cazenave R."/>
            <person name="Ahrendt S."/>
            <person name="Wang J."/>
            <person name="Lipzen A."/>
            <person name="Daum C."/>
            <person name="Barry K."/>
            <person name="Grigoriev I.V."/>
            <person name="Favel A."/>
            <person name="Rosso M.N."/>
            <person name="Martin F."/>
        </authorList>
    </citation>
    <scope>NUCLEOTIDE SEQUENCE [LARGE SCALE GENOMIC DNA]</scope>
    <source>
        <strain evidence="1 2">CIRM-BRFM 2984</strain>
    </source>
</reference>
<dbReference type="InterPro" id="IPR032675">
    <property type="entry name" value="LRR_dom_sf"/>
</dbReference>
<keyword evidence="2" id="KW-1185">Reference proteome</keyword>
<dbReference type="Proteomes" id="UP001362999">
    <property type="component" value="Unassembled WGS sequence"/>
</dbReference>
<protein>
    <submittedName>
        <fullName evidence="1">F-box domain-containing protein</fullName>
    </submittedName>
</protein>
<comment type="caution">
    <text evidence="1">The sequence shown here is derived from an EMBL/GenBank/DDBJ whole genome shotgun (WGS) entry which is preliminary data.</text>
</comment>